<evidence type="ECO:0000313" key="1">
    <source>
        <dbReference type="EMBL" id="JAC83881.1"/>
    </source>
</evidence>
<proteinExistence type="predicted"/>
<accession>A0A061SMD2</accession>
<protein>
    <submittedName>
        <fullName evidence="1">Uncharacterized protein</fullName>
    </submittedName>
</protein>
<sequence>CVCVCVCVCVCFSFHCVIPPFLFLCILCFTECSLIFLPLIQEYDRLCCCSKSFWILTKSLLEDLPSTKTNNTTFNYLGSLKIFSCKQAHIIDRFSSTTKSS</sequence>
<organism evidence="1">
    <name type="scientific">Tetraselmis sp. GSL018</name>
    <dbReference type="NCBI Taxonomy" id="582737"/>
    <lineage>
        <taxon>Eukaryota</taxon>
        <taxon>Viridiplantae</taxon>
        <taxon>Chlorophyta</taxon>
        <taxon>core chlorophytes</taxon>
        <taxon>Chlorodendrophyceae</taxon>
        <taxon>Chlorodendrales</taxon>
        <taxon>Chlorodendraceae</taxon>
        <taxon>Tetraselmis</taxon>
    </lineage>
</organism>
<dbReference type="EMBL" id="GBEZ01001057">
    <property type="protein sequence ID" value="JAC83881.1"/>
    <property type="molecule type" value="Transcribed_RNA"/>
</dbReference>
<dbReference type="AlphaFoldDB" id="A0A061SMD2"/>
<feature type="non-terminal residue" evidence="1">
    <location>
        <position position="101"/>
    </location>
</feature>
<gene>
    <name evidence="1" type="ORF">TSPGSL018_2275</name>
</gene>
<feature type="non-terminal residue" evidence="1">
    <location>
        <position position="1"/>
    </location>
</feature>
<name>A0A061SMD2_9CHLO</name>
<reference evidence="1" key="1">
    <citation type="submission" date="2014-05" db="EMBL/GenBank/DDBJ databases">
        <title>The transcriptome of the halophilic microalga Tetraselmis sp. GSL018 isolated from the Great Salt Lake, Utah.</title>
        <authorList>
            <person name="Jinkerson R.E."/>
            <person name="D'Adamo S."/>
            <person name="Posewitz M.C."/>
        </authorList>
    </citation>
    <scope>NUCLEOTIDE SEQUENCE</scope>
    <source>
        <strain evidence="1">GSL018</strain>
    </source>
</reference>